<dbReference type="OrthoDB" id="3543113at2759"/>
<dbReference type="AlphaFoldDB" id="A0A5M3MMN0"/>
<accession>A0A5M3MMN0</accession>
<comment type="caution">
    <text evidence="1">The sequence shown here is derived from an EMBL/GenBank/DDBJ whole genome shotgun (WGS) entry which is preliminary data.</text>
</comment>
<proteinExistence type="predicted"/>
<dbReference type="EMBL" id="JH711579">
    <property type="protein sequence ID" value="EIW80363.1"/>
    <property type="molecule type" value="Genomic_DNA"/>
</dbReference>
<dbReference type="Proteomes" id="UP000053558">
    <property type="component" value="Unassembled WGS sequence"/>
</dbReference>
<dbReference type="Gene3D" id="3.80.10.10">
    <property type="entry name" value="Ribonuclease Inhibitor"/>
    <property type="match status" value="1"/>
</dbReference>
<dbReference type="RefSeq" id="XP_007769322.1">
    <property type="nucleotide sequence ID" value="XM_007771132.1"/>
</dbReference>
<name>A0A5M3MMN0_CONPW</name>
<evidence type="ECO:0008006" key="3">
    <source>
        <dbReference type="Google" id="ProtNLM"/>
    </source>
</evidence>
<gene>
    <name evidence="1" type="ORF">CONPUDRAFT_165898</name>
</gene>
<organism evidence="1 2">
    <name type="scientific">Coniophora puteana (strain RWD-64-598)</name>
    <name type="common">Brown rot fungus</name>
    <dbReference type="NCBI Taxonomy" id="741705"/>
    <lineage>
        <taxon>Eukaryota</taxon>
        <taxon>Fungi</taxon>
        <taxon>Dikarya</taxon>
        <taxon>Basidiomycota</taxon>
        <taxon>Agaricomycotina</taxon>
        <taxon>Agaricomycetes</taxon>
        <taxon>Agaricomycetidae</taxon>
        <taxon>Boletales</taxon>
        <taxon>Coniophorineae</taxon>
        <taxon>Coniophoraceae</taxon>
        <taxon>Coniophora</taxon>
    </lineage>
</organism>
<evidence type="ECO:0000313" key="2">
    <source>
        <dbReference type="Proteomes" id="UP000053558"/>
    </source>
</evidence>
<protein>
    <recommendedName>
        <fullName evidence="3">F-box domain-containing protein</fullName>
    </recommendedName>
</protein>
<keyword evidence="2" id="KW-1185">Reference proteome</keyword>
<sequence>MHHALELPELVDAILTFLDQTSIAALARSCRALHESASDALYYEIWNVTDLFGGLDSSLWAKDGDENVLSLARPFQPEDHDALRRFTSRVRVLHVAIPRPRYSRFSGMVHHSVLDAASSHCSTALFPSLKCLHFNSGALRANIIGCLPGMALRYFLGPTLFEVDFQGQLPGTAIQLLSEHCPALRCLSLPYSLPSQADGTEAELSLAFSSLQALNSICVEAYPENLPEWLPAIARSPCLRTLTLNLGGVQHAELQGVPRVVFPTLESLELQAEISSDSHRLLQTGPCDFSSVTRLDVKGMLAKPDDFTKLVEVVSRTLNPKRTTRIAITDMFVPLRRGAGDRLRTPPVEDIRPLMTFGGLTELVLSTHLVPTLDDQKLEEVALAFPCIRIFHYSWRPRRDDDTPSMITLKGLSMLCAKCKQLESLQLLVDARVDQNPPAHEIRTKAVPAIHAWALFLDSSRIDDVAYTAACLRMLFPRLVRLEGRSIGDGNETPFSAMKDILFGGTPKAAV</sequence>
<dbReference type="GeneID" id="19205420"/>
<dbReference type="InterPro" id="IPR032675">
    <property type="entry name" value="LRR_dom_sf"/>
</dbReference>
<dbReference type="KEGG" id="cput:CONPUDRAFT_165898"/>
<dbReference type="SUPFAM" id="SSF52047">
    <property type="entry name" value="RNI-like"/>
    <property type="match status" value="1"/>
</dbReference>
<evidence type="ECO:0000313" key="1">
    <source>
        <dbReference type="EMBL" id="EIW80363.1"/>
    </source>
</evidence>
<reference evidence="2" key="1">
    <citation type="journal article" date="2012" name="Science">
        <title>The Paleozoic origin of enzymatic lignin decomposition reconstructed from 31 fungal genomes.</title>
        <authorList>
            <person name="Floudas D."/>
            <person name="Binder M."/>
            <person name="Riley R."/>
            <person name="Barry K."/>
            <person name="Blanchette R.A."/>
            <person name="Henrissat B."/>
            <person name="Martinez A.T."/>
            <person name="Otillar R."/>
            <person name="Spatafora J.W."/>
            <person name="Yadav J.S."/>
            <person name="Aerts A."/>
            <person name="Benoit I."/>
            <person name="Boyd A."/>
            <person name="Carlson A."/>
            <person name="Copeland A."/>
            <person name="Coutinho P.M."/>
            <person name="de Vries R.P."/>
            <person name="Ferreira P."/>
            <person name="Findley K."/>
            <person name="Foster B."/>
            <person name="Gaskell J."/>
            <person name="Glotzer D."/>
            <person name="Gorecki P."/>
            <person name="Heitman J."/>
            <person name="Hesse C."/>
            <person name="Hori C."/>
            <person name="Igarashi K."/>
            <person name="Jurgens J.A."/>
            <person name="Kallen N."/>
            <person name="Kersten P."/>
            <person name="Kohler A."/>
            <person name="Kuees U."/>
            <person name="Kumar T.K.A."/>
            <person name="Kuo A."/>
            <person name="LaButti K."/>
            <person name="Larrondo L.F."/>
            <person name="Lindquist E."/>
            <person name="Ling A."/>
            <person name="Lombard V."/>
            <person name="Lucas S."/>
            <person name="Lundell T."/>
            <person name="Martin R."/>
            <person name="McLaughlin D.J."/>
            <person name="Morgenstern I."/>
            <person name="Morin E."/>
            <person name="Murat C."/>
            <person name="Nagy L.G."/>
            <person name="Nolan M."/>
            <person name="Ohm R.A."/>
            <person name="Patyshakuliyeva A."/>
            <person name="Rokas A."/>
            <person name="Ruiz-Duenas F.J."/>
            <person name="Sabat G."/>
            <person name="Salamov A."/>
            <person name="Samejima M."/>
            <person name="Schmutz J."/>
            <person name="Slot J.C."/>
            <person name="St John F."/>
            <person name="Stenlid J."/>
            <person name="Sun H."/>
            <person name="Sun S."/>
            <person name="Syed K."/>
            <person name="Tsang A."/>
            <person name="Wiebenga A."/>
            <person name="Young D."/>
            <person name="Pisabarro A."/>
            <person name="Eastwood D.C."/>
            <person name="Martin F."/>
            <person name="Cullen D."/>
            <person name="Grigoriev I.V."/>
            <person name="Hibbett D.S."/>
        </authorList>
    </citation>
    <scope>NUCLEOTIDE SEQUENCE [LARGE SCALE GENOMIC DNA]</scope>
    <source>
        <strain evidence="2">RWD-64-598 SS2</strain>
    </source>
</reference>